<sequence length="384" mass="43515">MSYPGERYHRKHPGTPSHRNHYIYTGGPLDPYYCHPSVPQNPRPYCNYPPYTYQAPSSLPCGPDNLGNFQYSSCSGKKKALFIGINYFGTSMQLSGCINGERMCLFIFLIKTTLDVHNISQFIQERYGYHKDDMVILTDDQTNPRSIPTKHNIIEAMQWLVKNANPHDSLFFHYSGHGGQIDDMDGDEEDGSDEVIYPVDFKYAGHITDDMMHNILVRPLPPGCRLTAIFDCCHSGSILDLPFTYSTEGKLKEQNVVLDSANRLLREGPSTRSVMGMTSSIFKMIKRATNLDNNSQQTKYMKASPADIIMFSGCKDSQTSADTSVRNQATGAMSWAFRNALLKIPNQSYLQLLNSIRAELYQRYDQKPQLSCSHPIDLNRLFIL</sequence>
<gene>
    <name evidence="1" type="ORF">PORY_001867</name>
</gene>
<evidence type="ECO:0000313" key="1">
    <source>
        <dbReference type="EMBL" id="KAG4304814.1"/>
    </source>
</evidence>
<proteinExistence type="predicted"/>
<accession>A0ACB7CD75</accession>
<comment type="caution">
    <text evidence="1">The sequence shown here is derived from an EMBL/GenBank/DDBJ whole genome shotgun (WGS) entry which is preliminary data.</text>
</comment>
<dbReference type="Proteomes" id="UP000768646">
    <property type="component" value="Unassembled WGS sequence"/>
</dbReference>
<protein>
    <submittedName>
        <fullName evidence="1">Uncharacterized protein</fullName>
    </submittedName>
</protein>
<evidence type="ECO:0000313" key="2">
    <source>
        <dbReference type="Proteomes" id="UP000768646"/>
    </source>
</evidence>
<reference evidence="1 2" key="1">
    <citation type="journal article" date="2021" name="Commun. Biol.">
        <title>Genomic insights into the host specific adaptation of the Pneumocystis genus.</title>
        <authorList>
            <person name="Cisse O.H."/>
            <person name="Ma L."/>
            <person name="Dekker J.P."/>
            <person name="Khil P.P."/>
            <person name="Youn J.-H."/>
            <person name="Brenchley J.M."/>
            <person name="Blair R."/>
            <person name="Pahar B."/>
            <person name="Chabe M."/>
            <person name="Van Rompay K.K.A."/>
            <person name="Keesler R."/>
            <person name="Sukura A."/>
            <person name="Hirsch V."/>
            <person name="Kutty G."/>
            <person name="Liu Y."/>
            <person name="Peng L."/>
            <person name="Chen J."/>
            <person name="Song J."/>
            <person name="Weissenbacher-Lang C."/>
            <person name="Xu J."/>
            <person name="Upham N.S."/>
            <person name="Stajich J.E."/>
            <person name="Cuomo C.A."/>
            <person name="Cushion M.T."/>
            <person name="Kovacs J.A."/>
        </authorList>
    </citation>
    <scope>NUCLEOTIDE SEQUENCE [LARGE SCALE GENOMIC DNA]</scope>
    <source>
        <strain evidence="1 2">RABM</strain>
    </source>
</reference>
<dbReference type="EMBL" id="JABTEG010000006">
    <property type="protein sequence ID" value="KAG4304814.1"/>
    <property type="molecule type" value="Genomic_DNA"/>
</dbReference>
<keyword evidence="2" id="KW-1185">Reference proteome</keyword>
<organism evidence="1 2">
    <name type="scientific">Pneumocystis oryctolagi</name>
    <dbReference type="NCBI Taxonomy" id="42067"/>
    <lineage>
        <taxon>Eukaryota</taxon>
        <taxon>Fungi</taxon>
        <taxon>Dikarya</taxon>
        <taxon>Ascomycota</taxon>
        <taxon>Taphrinomycotina</taxon>
        <taxon>Pneumocystomycetes</taxon>
        <taxon>Pneumocystaceae</taxon>
        <taxon>Pneumocystis</taxon>
    </lineage>
</organism>
<name>A0ACB7CD75_9ASCO</name>